<proteinExistence type="predicted"/>
<evidence type="ECO:0000313" key="2">
    <source>
        <dbReference type="EMBL" id="OLP98194.1"/>
    </source>
</evidence>
<evidence type="ECO:0000313" key="3">
    <source>
        <dbReference type="Proteomes" id="UP000186817"/>
    </source>
</evidence>
<feature type="compositionally biased region" description="Low complexity" evidence="1">
    <location>
        <begin position="531"/>
        <end position="572"/>
    </location>
</feature>
<dbReference type="EMBL" id="LSRX01000404">
    <property type="protein sequence ID" value="OLP98194.1"/>
    <property type="molecule type" value="Genomic_DNA"/>
</dbReference>
<accession>A0A1Q9DSQ2</accession>
<protein>
    <recommendedName>
        <fullName evidence="4">SAP domain-containing protein</fullName>
    </recommendedName>
</protein>
<feature type="compositionally biased region" description="Basic and acidic residues" evidence="1">
    <location>
        <begin position="580"/>
        <end position="598"/>
    </location>
</feature>
<feature type="region of interest" description="Disordered" evidence="1">
    <location>
        <begin position="248"/>
        <end position="268"/>
    </location>
</feature>
<keyword evidence="3" id="KW-1185">Reference proteome</keyword>
<reference evidence="2 3" key="1">
    <citation type="submission" date="2016-02" db="EMBL/GenBank/DDBJ databases">
        <title>Genome analysis of coral dinoflagellate symbionts highlights evolutionary adaptations to a symbiotic lifestyle.</title>
        <authorList>
            <person name="Aranda M."/>
            <person name="Li Y."/>
            <person name="Liew Y.J."/>
            <person name="Baumgarten S."/>
            <person name="Simakov O."/>
            <person name="Wilson M."/>
            <person name="Piel J."/>
            <person name="Ashoor H."/>
            <person name="Bougouffa S."/>
            <person name="Bajic V.B."/>
            <person name="Ryu T."/>
            <person name="Ravasi T."/>
            <person name="Bayer T."/>
            <person name="Micklem G."/>
            <person name="Kim H."/>
            <person name="Bhak J."/>
            <person name="Lajeunesse T.C."/>
            <person name="Voolstra C.R."/>
        </authorList>
    </citation>
    <scope>NUCLEOTIDE SEQUENCE [LARGE SCALE GENOMIC DNA]</scope>
    <source>
        <strain evidence="2 3">CCMP2467</strain>
    </source>
</reference>
<evidence type="ECO:0008006" key="4">
    <source>
        <dbReference type="Google" id="ProtNLM"/>
    </source>
</evidence>
<dbReference type="OrthoDB" id="416085at2759"/>
<comment type="caution">
    <text evidence="2">The sequence shown here is derived from an EMBL/GenBank/DDBJ whole genome shotgun (WGS) entry which is preliminary data.</text>
</comment>
<dbReference type="Proteomes" id="UP000186817">
    <property type="component" value="Unassembled WGS sequence"/>
</dbReference>
<feature type="region of interest" description="Disordered" evidence="1">
    <location>
        <begin position="501"/>
        <end position="612"/>
    </location>
</feature>
<dbReference type="AlphaFoldDB" id="A0A1Q9DSQ2"/>
<sequence length="665" mass="73018">MFAVREETKVQAVDQPRIIVQTAYNIHSQGPEWSFLECGDPCLLTRGKARHDPSDVLGVQLWQYRATLAFRGNEWELIDYEEPVADLENLAESIKTDEDIPIFTVMHRSKGNKPDRYGMEPIAAMPKRDEGSADPVASAFFGSDLVDEDEVIDLPEGMDLGGGVDAHDAEQGDRISAPAPVLLAGNSDEHVDVEGVRLGPDSSARELRAGCQRLGLGMSGSKNFLYRRLVAHSKKRALEDSLALENAARPHVHQPRGEPVPEQPTDEQRAEHELTHVPFKKWCDYCVSSRSRRDAHRQEDERHDTEGGDPIIAFDFFYVDVGSEDLEFMTKNAGDKDLLTILIVVDKSTGMCRAIPLPSKGNESLVHGAKARTKLGLRTVDKPSQPYEHPTNGAAEQAVQGIRDLGTTLLVQLKYQNHVRKGKPKFVKGVWLGKTLKNDLNVCGTALGIYLSGTIRRMAPDQQWSKHMIKEFSGKPYKFSLSTFGKVVIPGMKENRKPEAIEAVPGAYPLPAPEKKKPESPGDEAGSDPVSSPRSSQHAASSSRSSLRSYFPSDAGSGGATSHHSSGPASAGMNEAEGDGSQRGEMEVEASRGEKREAPPLPDAGSGGKSSKISAVMVEGEELYVLDEHLDLDFPVDEEMNAYYEDVEFEDYGESWYGRGEKLQI</sequence>
<organism evidence="2 3">
    <name type="scientific">Symbiodinium microadriaticum</name>
    <name type="common">Dinoflagellate</name>
    <name type="synonym">Zooxanthella microadriatica</name>
    <dbReference type="NCBI Taxonomy" id="2951"/>
    <lineage>
        <taxon>Eukaryota</taxon>
        <taxon>Sar</taxon>
        <taxon>Alveolata</taxon>
        <taxon>Dinophyceae</taxon>
        <taxon>Suessiales</taxon>
        <taxon>Symbiodiniaceae</taxon>
        <taxon>Symbiodinium</taxon>
    </lineage>
</organism>
<name>A0A1Q9DSQ2_SYMMI</name>
<evidence type="ECO:0000256" key="1">
    <source>
        <dbReference type="SAM" id="MobiDB-lite"/>
    </source>
</evidence>
<gene>
    <name evidence="2" type="ORF">AK812_SmicGene19339</name>
</gene>